<evidence type="ECO:0000313" key="4">
    <source>
        <dbReference type="Proteomes" id="UP001583177"/>
    </source>
</evidence>
<dbReference type="Proteomes" id="UP001583177">
    <property type="component" value="Unassembled WGS sequence"/>
</dbReference>
<organism evidence="3 4">
    <name type="scientific">Diaporthe australafricana</name>
    <dbReference type="NCBI Taxonomy" id="127596"/>
    <lineage>
        <taxon>Eukaryota</taxon>
        <taxon>Fungi</taxon>
        <taxon>Dikarya</taxon>
        <taxon>Ascomycota</taxon>
        <taxon>Pezizomycotina</taxon>
        <taxon>Sordariomycetes</taxon>
        <taxon>Sordariomycetidae</taxon>
        <taxon>Diaporthales</taxon>
        <taxon>Diaporthaceae</taxon>
        <taxon>Diaporthe</taxon>
    </lineage>
</organism>
<dbReference type="Pfam" id="PF04082">
    <property type="entry name" value="Fungal_trans"/>
    <property type="match status" value="1"/>
</dbReference>
<dbReference type="InterPro" id="IPR007219">
    <property type="entry name" value="XnlR_reg_dom"/>
</dbReference>
<sequence>MRLVGHIYAAQEYSAQLSDHAEACISQTPPTDPALVQCRLLYSVALFWHSYKIESNREMKAAVKVALDLKMFRREFASDHGAGDPVLTECWKRTWWMLYVVDAYYAGTLGTMNITVVDVDADVDLPCEELEYESGQIPVSKTLADFDCREFAAEGITFSSFAYLISAVRCAALAISISPKIAAKEDSAEMIQSADSIIDAWSLLLPRDRKQVITKTGDIDELMFQAHLLVHV</sequence>
<evidence type="ECO:0000256" key="1">
    <source>
        <dbReference type="ARBA" id="ARBA00023242"/>
    </source>
</evidence>
<gene>
    <name evidence="3" type="ORF">Daus18300_012401</name>
</gene>
<feature type="domain" description="Xylanolytic transcriptional activator regulatory" evidence="2">
    <location>
        <begin position="21"/>
        <end position="145"/>
    </location>
</feature>
<reference evidence="3 4" key="1">
    <citation type="journal article" date="2024" name="IMA Fungus">
        <title>IMA Genome - F19 : A genome assembly and annotation guide to empower mycologists, including annotated draft genome sequences of Ceratocystis pirilliformis, Diaporthe australafricana, Fusarium ophioides, Paecilomyces lecythidis, and Sporothrix stenoceras.</title>
        <authorList>
            <person name="Aylward J."/>
            <person name="Wilson A.M."/>
            <person name="Visagie C.M."/>
            <person name="Spraker J."/>
            <person name="Barnes I."/>
            <person name="Buitendag C."/>
            <person name="Ceriani C."/>
            <person name="Del Mar Angel L."/>
            <person name="du Plessis D."/>
            <person name="Fuchs T."/>
            <person name="Gasser K."/>
            <person name="Kramer D."/>
            <person name="Li W."/>
            <person name="Munsamy K."/>
            <person name="Piso A."/>
            <person name="Price J.L."/>
            <person name="Sonnekus B."/>
            <person name="Thomas C."/>
            <person name="van der Nest A."/>
            <person name="van Dijk A."/>
            <person name="van Heerden A."/>
            <person name="van Vuuren N."/>
            <person name="Yilmaz N."/>
            <person name="Duong T.A."/>
            <person name="van der Merwe N.A."/>
            <person name="Wingfield M.J."/>
            <person name="Wingfield B.D."/>
        </authorList>
    </citation>
    <scope>NUCLEOTIDE SEQUENCE [LARGE SCALE GENOMIC DNA]</scope>
    <source>
        <strain evidence="3 4">CMW 18300</strain>
    </source>
</reference>
<evidence type="ECO:0000313" key="3">
    <source>
        <dbReference type="EMBL" id="KAL1851978.1"/>
    </source>
</evidence>
<dbReference type="EMBL" id="JAWRVE010000167">
    <property type="protein sequence ID" value="KAL1851978.1"/>
    <property type="molecule type" value="Genomic_DNA"/>
</dbReference>
<accession>A0ABR3W2W0</accession>
<keyword evidence="4" id="KW-1185">Reference proteome</keyword>
<name>A0ABR3W2W0_9PEZI</name>
<dbReference type="CDD" id="cd12148">
    <property type="entry name" value="fungal_TF_MHR"/>
    <property type="match status" value="1"/>
</dbReference>
<dbReference type="PANTHER" id="PTHR47431:SF4">
    <property type="entry name" value="ZN(II)2CYS6 TRANSCRIPTION FACTOR (EUROFUNG)"/>
    <property type="match status" value="1"/>
</dbReference>
<keyword evidence="1" id="KW-0539">Nucleus</keyword>
<evidence type="ECO:0000259" key="2">
    <source>
        <dbReference type="Pfam" id="PF04082"/>
    </source>
</evidence>
<dbReference type="PANTHER" id="PTHR47431">
    <property type="entry name" value="ZN(II)2CYS6 TRANSCRIPTION FACTOR (EUROFUNG)-RELATED"/>
    <property type="match status" value="1"/>
</dbReference>
<proteinExistence type="predicted"/>
<protein>
    <recommendedName>
        <fullName evidence="2">Xylanolytic transcriptional activator regulatory domain-containing protein</fullName>
    </recommendedName>
</protein>
<comment type="caution">
    <text evidence="3">The sequence shown here is derived from an EMBL/GenBank/DDBJ whole genome shotgun (WGS) entry which is preliminary data.</text>
</comment>